<dbReference type="EMBL" id="JACRWC010000058">
    <property type="protein sequence ID" value="MBC5999298.1"/>
    <property type="molecule type" value="Genomic_DNA"/>
</dbReference>
<dbReference type="InterPro" id="IPR014825">
    <property type="entry name" value="DNA_alkylation"/>
</dbReference>
<dbReference type="RefSeq" id="WP_249286752.1">
    <property type="nucleotide sequence ID" value="NZ_JACRWC010000058.1"/>
</dbReference>
<sequence length="233" mass="27402">MSRQKEIYQELQSLSDPKYKAFHGGLVPGEENLLGVRIPALRRYARELFTKSGGRADILLQEIGDSCYEEITLQGMIIGLQRNVPSEMLFAQIKGFVPKIRNWAICDTFCASLKETRKYREDTWEFLRPYLQSDLEFDVRFGVVMLLDHYMKREYLDRLFATAQSVRHEGYYVKMAVAWLISICFVKFYDETMVFMKQAKLDDFTYNKALQKARESRQISNVQKAQLQAMKRR</sequence>
<protein>
    <submittedName>
        <fullName evidence="1">DNA alkylation repair protein</fullName>
    </submittedName>
</protein>
<proteinExistence type="predicted"/>
<dbReference type="CDD" id="cd06561">
    <property type="entry name" value="AlkD_like"/>
    <property type="match status" value="1"/>
</dbReference>
<dbReference type="InterPro" id="IPR016024">
    <property type="entry name" value="ARM-type_fold"/>
</dbReference>
<dbReference type="Proteomes" id="UP000644115">
    <property type="component" value="Unassembled WGS sequence"/>
</dbReference>
<accession>A0A923NC36</accession>
<evidence type="ECO:0000313" key="2">
    <source>
        <dbReference type="Proteomes" id="UP000644115"/>
    </source>
</evidence>
<dbReference type="PANTHER" id="PTHR34070:SF1">
    <property type="entry name" value="DNA ALKYLATION REPAIR PROTEIN"/>
    <property type="match status" value="1"/>
</dbReference>
<dbReference type="Gene3D" id="1.25.10.90">
    <property type="match status" value="1"/>
</dbReference>
<name>A0A923NC36_9FIRM</name>
<comment type="caution">
    <text evidence="1">The sequence shown here is derived from an EMBL/GenBank/DDBJ whole genome shotgun (WGS) entry which is preliminary data.</text>
</comment>
<organism evidence="1 2">
    <name type="scientific">Lentihominibacter faecis</name>
    <dbReference type="NCBI Taxonomy" id="2764712"/>
    <lineage>
        <taxon>Bacteria</taxon>
        <taxon>Bacillati</taxon>
        <taxon>Bacillota</taxon>
        <taxon>Clostridia</taxon>
        <taxon>Peptostreptococcales</taxon>
        <taxon>Anaerovoracaceae</taxon>
        <taxon>Lentihominibacter</taxon>
    </lineage>
</organism>
<reference evidence="1" key="1">
    <citation type="submission" date="2020-08" db="EMBL/GenBank/DDBJ databases">
        <authorList>
            <person name="Liu C."/>
            <person name="Sun Q."/>
        </authorList>
    </citation>
    <scope>NUCLEOTIDE SEQUENCE</scope>
    <source>
        <strain evidence="1">BX16</strain>
    </source>
</reference>
<evidence type="ECO:0000313" key="1">
    <source>
        <dbReference type="EMBL" id="MBC5999298.1"/>
    </source>
</evidence>
<dbReference type="AlphaFoldDB" id="A0A923NC36"/>
<keyword evidence="2" id="KW-1185">Reference proteome</keyword>
<dbReference type="SUPFAM" id="SSF48371">
    <property type="entry name" value="ARM repeat"/>
    <property type="match status" value="1"/>
</dbReference>
<gene>
    <name evidence="1" type="ORF">H8876_04730</name>
</gene>
<dbReference type="PANTHER" id="PTHR34070">
    <property type="entry name" value="ARMADILLO-TYPE FOLD"/>
    <property type="match status" value="1"/>
</dbReference>
<dbReference type="Pfam" id="PF08713">
    <property type="entry name" value="DNA_alkylation"/>
    <property type="match status" value="1"/>
</dbReference>